<dbReference type="Proteomes" id="UP000500791">
    <property type="component" value="Chromosome"/>
</dbReference>
<dbReference type="GO" id="GO:0003824">
    <property type="term" value="F:catalytic activity"/>
    <property type="evidence" value="ECO:0007669"/>
    <property type="project" value="InterPro"/>
</dbReference>
<gene>
    <name evidence="2" type="ORF">G8E03_14280</name>
</gene>
<dbReference type="RefSeq" id="WP_166193332.1">
    <property type="nucleotide sequence ID" value="NZ_CP049811.1"/>
</dbReference>
<organism evidence="2 3">
    <name type="scientific">Pontivivens nitratireducens</name>
    <dbReference type="NCBI Taxonomy" id="2758038"/>
    <lineage>
        <taxon>Bacteria</taxon>
        <taxon>Pseudomonadati</taxon>
        <taxon>Pseudomonadota</taxon>
        <taxon>Alphaproteobacteria</taxon>
        <taxon>Rhodobacterales</taxon>
        <taxon>Paracoccaceae</taxon>
        <taxon>Pontivivens</taxon>
    </lineage>
</organism>
<dbReference type="PANTHER" id="PTHR11895">
    <property type="entry name" value="TRANSAMIDASE"/>
    <property type="match status" value="1"/>
</dbReference>
<evidence type="ECO:0000259" key="1">
    <source>
        <dbReference type="Pfam" id="PF01425"/>
    </source>
</evidence>
<name>A0A6G7VPN2_9RHOB</name>
<dbReference type="AlphaFoldDB" id="A0A6G7VPN2"/>
<proteinExistence type="predicted"/>
<dbReference type="PANTHER" id="PTHR11895:SF176">
    <property type="entry name" value="AMIDASE AMID-RELATED"/>
    <property type="match status" value="1"/>
</dbReference>
<protein>
    <submittedName>
        <fullName evidence="2">Amidase</fullName>
    </submittedName>
</protein>
<dbReference type="PROSITE" id="PS00571">
    <property type="entry name" value="AMIDASES"/>
    <property type="match status" value="1"/>
</dbReference>
<dbReference type="KEGG" id="mon:G8E03_14280"/>
<dbReference type="InterPro" id="IPR000120">
    <property type="entry name" value="Amidase"/>
</dbReference>
<dbReference type="Pfam" id="PF01425">
    <property type="entry name" value="Amidase"/>
    <property type="match status" value="1"/>
</dbReference>
<dbReference type="Gene3D" id="3.90.1300.10">
    <property type="entry name" value="Amidase signature (AS) domain"/>
    <property type="match status" value="1"/>
</dbReference>
<evidence type="ECO:0000313" key="3">
    <source>
        <dbReference type="Proteomes" id="UP000500791"/>
    </source>
</evidence>
<dbReference type="InterPro" id="IPR023631">
    <property type="entry name" value="Amidase_dom"/>
</dbReference>
<evidence type="ECO:0000313" key="2">
    <source>
        <dbReference type="EMBL" id="QIK41818.1"/>
    </source>
</evidence>
<dbReference type="InterPro" id="IPR020556">
    <property type="entry name" value="Amidase_CS"/>
</dbReference>
<dbReference type="InterPro" id="IPR036928">
    <property type="entry name" value="AS_sf"/>
</dbReference>
<accession>A0A6G7VPN2</accession>
<dbReference type="SUPFAM" id="SSF75304">
    <property type="entry name" value="Amidase signature (AS) enzymes"/>
    <property type="match status" value="1"/>
</dbReference>
<reference evidence="2 3" key="1">
    <citation type="submission" date="2020-03" db="EMBL/GenBank/DDBJ databases">
        <title>Complete genome sequence of Monaibacterium sp. ALG8 with diverse plasmids.</title>
        <authorList>
            <person name="Sun C."/>
        </authorList>
    </citation>
    <scope>NUCLEOTIDE SEQUENCE [LARGE SCALE GENOMIC DNA]</scope>
    <source>
        <strain evidence="2 3">ALG8</strain>
    </source>
</reference>
<keyword evidence="3" id="KW-1185">Reference proteome</keyword>
<feature type="domain" description="Amidase" evidence="1">
    <location>
        <begin position="27"/>
        <end position="430"/>
    </location>
</feature>
<sequence length="445" mass="46547">MTNDLTFRPACDLGREIDAGTLDPRDVAEAFLEAIATHPDADRIYTCTTPQRARAEAEAAHRRARSGTRRGPLDGVPISWKDLIDSAGTRTEAGTALMKDRIPAHDADVLRAATLGGSVCLGKTHLTELAFAGLGYNPITATPPNIHDPALAPGGSSSGAATSVAFGLAAAGIGSDTGGSVRVPAAWNDLIGLKTTAPRVSLRGVVPLATFFDSIGPLCRTVEDAAATLALIEGGKPVDLKACEVRGKRFLVLETSALEEIDDAPLSAFEDAVDRLATAGASIVRGKIDAVARAMPLSAKLFAPEAYAIQGELIESAPELMFAEVRERFRAGADVSAVEYLRARTTVSALRAEYAAATATYDAVLIPSAPILPPDIARLASDGAYYRAQNLMALRNTRIANLMGLAALQLPTATPMCGITAMRGPLQEEALLRIGAGMERALAVI</sequence>
<dbReference type="EMBL" id="CP049811">
    <property type="protein sequence ID" value="QIK41818.1"/>
    <property type="molecule type" value="Genomic_DNA"/>
</dbReference>